<dbReference type="SUPFAM" id="SSF110916">
    <property type="entry name" value="Peptidyl-tRNA hydrolase domain-like"/>
    <property type="match status" value="1"/>
</dbReference>
<name>A0A061BFS1_RHOTO</name>
<accession>A0A061BFS1</accession>
<evidence type="ECO:0000259" key="2">
    <source>
        <dbReference type="Pfam" id="PF00472"/>
    </source>
</evidence>
<dbReference type="InterPro" id="IPR052104">
    <property type="entry name" value="Mito_Release_Factor_mL62"/>
</dbReference>
<gene>
    <name evidence="3" type="ORF">RHTO0S_13e00760g</name>
</gene>
<dbReference type="AlphaFoldDB" id="A0A061BFS1"/>
<evidence type="ECO:0000313" key="3">
    <source>
        <dbReference type="EMBL" id="CDR46733.1"/>
    </source>
</evidence>
<reference evidence="3" key="1">
    <citation type="journal article" date="2014" name="Genome Announc.">
        <title>Draft genome sequence of Rhodosporidium toruloides CECT1137, an oleaginous yeast of biotechnological interest.</title>
        <authorList>
            <person name="Morin N."/>
            <person name="Calcas X."/>
            <person name="Devillers H."/>
            <person name="Durrens P."/>
            <person name="Sherman D.J."/>
            <person name="Nicaud J.-M."/>
            <person name="Neuveglise C."/>
        </authorList>
    </citation>
    <scope>NUCLEOTIDE SEQUENCE</scope>
    <source>
        <strain evidence="3">CECT1137</strain>
    </source>
</reference>
<dbReference type="PANTHER" id="PTHR11075:SF54">
    <property type="entry name" value="LARGE RIBOSOMAL SUBUNIT PROTEIN ML62"/>
    <property type="match status" value="1"/>
</dbReference>
<protein>
    <submittedName>
        <fullName evidence="3">RHTO0S13e00760g1_1</fullName>
    </submittedName>
</protein>
<dbReference type="GO" id="GO:0016150">
    <property type="term" value="F:translation release factor activity, codon nonspecific"/>
    <property type="evidence" value="ECO:0007669"/>
    <property type="project" value="TreeGrafter"/>
</dbReference>
<dbReference type="GO" id="GO:0005762">
    <property type="term" value="C:mitochondrial large ribosomal subunit"/>
    <property type="evidence" value="ECO:0007669"/>
    <property type="project" value="TreeGrafter"/>
</dbReference>
<dbReference type="Pfam" id="PF00472">
    <property type="entry name" value="RF-1"/>
    <property type="match status" value="1"/>
</dbReference>
<evidence type="ECO:0000256" key="1">
    <source>
        <dbReference type="SAM" id="MobiDB-lite"/>
    </source>
</evidence>
<dbReference type="GO" id="GO:0004045">
    <property type="term" value="F:peptidyl-tRNA hydrolase activity"/>
    <property type="evidence" value="ECO:0007669"/>
    <property type="project" value="TreeGrafter"/>
</dbReference>
<feature type="domain" description="Prokaryotic-type class I peptide chain release factors" evidence="2">
    <location>
        <begin position="61"/>
        <end position="191"/>
    </location>
</feature>
<dbReference type="PANTHER" id="PTHR11075">
    <property type="entry name" value="PEPTIDE CHAIN RELEASE FACTOR"/>
    <property type="match status" value="1"/>
</dbReference>
<dbReference type="OrthoDB" id="270639at2759"/>
<dbReference type="Gene3D" id="3.30.160.20">
    <property type="match status" value="1"/>
</dbReference>
<sequence>MLAGTALSWPRGFRLPPLARLASTVARPPSLAALNTQDDMKLARVWISAFEKMSAEDWPKNLTDISFTRSSGPGGQHVNRTFSKAVVRLPLPSPTLLPPYVVAHLRRSPHYSNSPPSLLVSSSTHRTQQTNLADCMSKLKATILDAARRDLVGETSEAQKEKVKELVDREKLRTAKSKKMRKETKSGRGKVRGWD</sequence>
<organism evidence="3">
    <name type="scientific">Rhodotorula toruloides</name>
    <name type="common">Yeast</name>
    <name type="synonym">Rhodosporidium toruloides</name>
    <dbReference type="NCBI Taxonomy" id="5286"/>
    <lineage>
        <taxon>Eukaryota</taxon>
        <taxon>Fungi</taxon>
        <taxon>Dikarya</taxon>
        <taxon>Basidiomycota</taxon>
        <taxon>Pucciniomycotina</taxon>
        <taxon>Microbotryomycetes</taxon>
        <taxon>Sporidiobolales</taxon>
        <taxon>Sporidiobolaceae</taxon>
        <taxon>Rhodotorula</taxon>
    </lineage>
</organism>
<proteinExistence type="predicted"/>
<dbReference type="GO" id="GO:0070126">
    <property type="term" value="P:mitochondrial translational termination"/>
    <property type="evidence" value="ECO:0007669"/>
    <property type="project" value="TreeGrafter"/>
</dbReference>
<feature type="region of interest" description="Disordered" evidence="1">
    <location>
        <begin position="170"/>
        <end position="195"/>
    </location>
</feature>
<feature type="compositionally biased region" description="Basic residues" evidence="1">
    <location>
        <begin position="174"/>
        <end position="195"/>
    </location>
</feature>
<dbReference type="InterPro" id="IPR000352">
    <property type="entry name" value="Pep_chain_release_fac_I"/>
</dbReference>
<dbReference type="EMBL" id="LK052948">
    <property type="protein sequence ID" value="CDR46733.1"/>
    <property type="molecule type" value="Genomic_DNA"/>
</dbReference>